<dbReference type="EMBL" id="JARQWQ010000013">
    <property type="protein sequence ID" value="KAK2567892.1"/>
    <property type="molecule type" value="Genomic_DNA"/>
</dbReference>
<organism evidence="2 3">
    <name type="scientific">Acropora cervicornis</name>
    <name type="common">Staghorn coral</name>
    <dbReference type="NCBI Taxonomy" id="6130"/>
    <lineage>
        <taxon>Eukaryota</taxon>
        <taxon>Metazoa</taxon>
        <taxon>Cnidaria</taxon>
        <taxon>Anthozoa</taxon>
        <taxon>Hexacorallia</taxon>
        <taxon>Scleractinia</taxon>
        <taxon>Astrocoeniina</taxon>
        <taxon>Acroporidae</taxon>
        <taxon>Acropora</taxon>
    </lineage>
</organism>
<dbReference type="Proteomes" id="UP001249851">
    <property type="component" value="Unassembled WGS sequence"/>
</dbReference>
<keyword evidence="3" id="KW-1185">Reference proteome</keyword>
<feature type="region of interest" description="Disordered" evidence="1">
    <location>
        <begin position="1"/>
        <end position="25"/>
    </location>
</feature>
<accession>A0AAD9QUQ8</accession>
<evidence type="ECO:0000313" key="3">
    <source>
        <dbReference type="Proteomes" id="UP001249851"/>
    </source>
</evidence>
<feature type="non-terminal residue" evidence="2">
    <location>
        <position position="1"/>
    </location>
</feature>
<dbReference type="AlphaFoldDB" id="A0AAD9QUQ8"/>
<feature type="compositionally biased region" description="Low complexity" evidence="1">
    <location>
        <begin position="1"/>
        <end position="16"/>
    </location>
</feature>
<protein>
    <submittedName>
        <fullName evidence="2">Uncharacterized protein</fullName>
    </submittedName>
</protein>
<comment type="caution">
    <text evidence="2">The sequence shown here is derived from an EMBL/GenBank/DDBJ whole genome shotgun (WGS) entry which is preliminary data.</text>
</comment>
<gene>
    <name evidence="2" type="ORF">P5673_007782</name>
</gene>
<evidence type="ECO:0000313" key="2">
    <source>
        <dbReference type="EMBL" id="KAK2567892.1"/>
    </source>
</evidence>
<reference evidence="2" key="2">
    <citation type="journal article" date="2023" name="Science">
        <title>Genomic signatures of disease resistance in endangered staghorn corals.</title>
        <authorList>
            <person name="Vollmer S.V."/>
            <person name="Selwyn J.D."/>
            <person name="Despard B.A."/>
            <person name="Roesel C.L."/>
        </authorList>
    </citation>
    <scope>NUCLEOTIDE SEQUENCE</scope>
    <source>
        <strain evidence="2">K2</strain>
    </source>
</reference>
<evidence type="ECO:0000256" key="1">
    <source>
        <dbReference type="SAM" id="MobiDB-lite"/>
    </source>
</evidence>
<sequence>MLQVPAAATVATAQATGPRTAKSPCLPPRTGAASIIQAVPQLLDPGQELFVSDHGWRCIPVSVKPDL</sequence>
<name>A0AAD9QUQ8_ACRCE</name>
<proteinExistence type="predicted"/>
<reference evidence="2" key="1">
    <citation type="journal article" date="2023" name="G3 (Bethesda)">
        <title>Whole genome assembly and annotation of the endangered Caribbean coral Acropora cervicornis.</title>
        <authorList>
            <person name="Selwyn J.D."/>
            <person name="Vollmer S.V."/>
        </authorList>
    </citation>
    <scope>NUCLEOTIDE SEQUENCE</scope>
    <source>
        <strain evidence="2">K2</strain>
    </source>
</reference>